<sequence length="160" mass="18151">MYLPDVTSSEGETVLEYWIVVTIGVIVVIAALCMSYLFAESRELALVRSRYRLKVYEELFHAVTDLNVAGADAYKLDMAKRRLAHTLNRLNLVASGDVLKQVNELLEFLNETPSGEYDVLRQTNILNSIVHAARRDLDPDGARVLEEAGFRFRFYAPPRT</sequence>
<accession>A0A0W8F0R6</accession>
<dbReference type="AlphaFoldDB" id="A0A0W8F0R6"/>
<evidence type="ECO:0000256" key="1">
    <source>
        <dbReference type="SAM" id="Phobius"/>
    </source>
</evidence>
<gene>
    <name evidence="2" type="ORF">ASZ90_015889</name>
</gene>
<protein>
    <submittedName>
        <fullName evidence="2">Uncharacterized protein</fullName>
    </submittedName>
</protein>
<keyword evidence="1" id="KW-0812">Transmembrane</keyword>
<organism evidence="2">
    <name type="scientific">hydrocarbon metagenome</name>
    <dbReference type="NCBI Taxonomy" id="938273"/>
    <lineage>
        <taxon>unclassified sequences</taxon>
        <taxon>metagenomes</taxon>
        <taxon>ecological metagenomes</taxon>
    </lineage>
</organism>
<evidence type="ECO:0000313" key="2">
    <source>
        <dbReference type="EMBL" id="KUG14472.1"/>
    </source>
</evidence>
<dbReference type="EMBL" id="LNQE01001657">
    <property type="protein sequence ID" value="KUG14472.1"/>
    <property type="molecule type" value="Genomic_DNA"/>
</dbReference>
<keyword evidence="1" id="KW-1133">Transmembrane helix</keyword>
<proteinExistence type="predicted"/>
<name>A0A0W8F0R6_9ZZZZ</name>
<comment type="caution">
    <text evidence="2">The sequence shown here is derived from an EMBL/GenBank/DDBJ whole genome shotgun (WGS) entry which is preliminary data.</text>
</comment>
<keyword evidence="1" id="KW-0472">Membrane</keyword>
<feature type="transmembrane region" description="Helical" evidence="1">
    <location>
        <begin position="17"/>
        <end position="39"/>
    </location>
</feature>
<reference evidence="2" key="1">
    <citation type="journal article" date="2015" name="Proc. Natl. Acad. Sci. U.S.A.">
        <title>Networks of energetic and metabolic interactions define dynamics in microbial communities.</title>
        <authorList>
            <person name="Embree M."/>
            <person name="Liu J.K."/>
            <person name="Al-Bassam M.M."/>
            <person name="Zengler K."/>
        </authorList>
    </citation>
    <scope>NUCLEOTIDE SEQUENCE</scope>
</reference>